<sequence>FVVRGHHLQLQALTSVGHCHHCDLVIEGLAPQAYVCAGSLQCLLLPDYEI</sequence>
<reference evidence="1" key="1">
    <citation type="submission" date="2022-03" db="EMBL/GenBank/DDBJ databases">
        <authorList>
            <person name="Lindestad O."/>
        </authorList>
    </citation>
    <scope>NUCLEOTIDE SEQUENCE</scope>
</reference>
<evidence type="ECO:0000313" key="2">
    <source>
        <dbReference type="Proteomes" id="UP000838756"/>
    </source>
</evidence>
<dbReference type="EMBL" id="CAKXAJ010009429">
    <property type="protein sequence ID" value="CAH2211187.1"/>
    <property type="molecule type" value="Genomic_DNA"/>
</dbReference>
<dbReference type="OrthoDB" id="2272012at2759"/>
<feature type="non-terminal residue" evidence="1">
    <location>
        <position position="1"/>
    </location>
</feature>
<gene>
    <name evidence="1" type="primary">jg18822</name>
    <name evidence="1" type="ORF">PAEG_LOCUS3024</name>
</gene>
<keyword evidence="2" id="KW-1185">Reference proteome</keyword>
<name>A0A8S4QHX8_9NEOP</name>
<dbReference type="AlphaFoldDB" id="A0A8S4QHX8"/>
<dbReference type="Proteomes" id="UP000838756">
    <property type="component" value="Unassembled WGS sequence"/>
</dbReference>
<protein>
    <submittedName>
        <fullName evidence="1">Jg18822 protein</fullName>
    </submittedName>
</protein>
<dbReference type="InterPro" id="IPR046349">
    <property type="entry name" value="C1-like_sf"/>
</dbReference>
<dbReference type="Gene3D" id="3.30.60.20">
    <property type="match status" value="1"/>
</dbReference>
<accession>A0A8S4QHX8</accession>
<proteinExistence type="predicted"/>
<dbReference type="SUPFAM" id="SSF57889">
    <property type="entry name" value="Cysteine-rich domain"/>
    <property type="match status" value="1"/>
</dbReference>
<comment type="caution">
    <text evidence="1">The sequence shown here is derived from an EMBL/GenBank/DDBJ whole genome shotgun (WGS) entry which is preliminary data.</text>
</comment>
<organism evidence="1 2">
    <name type="scientific">Pararge aegeria aegeria</name>
    <dbReference type="NCBI Taxonomy" id="348720"/>
    <lineage>
        <taxon>Eukaryota</taxon>
        <taxon>Metazoa</taxon>
        <taxon>Ecdysozoa</taxon>
        <taxon>Arthropoda</taxon>
        <taxon>Hexapoda</taxon>
        <taxon>Insecta</taxon>
        <taxon>Pterygota</taxon>
        <taxon>Neoptera</taxon>
        <taxon>Endopterygota</taxon>
        <taxon>Lepidoptera</taxon>
        <taxon>Glossata</taxon>
        <taxon>Ditrysia</taxon>
        <taxon>Papilionoidea</taxon>
        <taxon>Nymphalidae</taxon>
        <taxon>Satyrinae</taxon>
        <taxon>Satyrini</taxon>
        <taxon>Parargina</taxon>
        <taxon>Pararge</taxon>
    </lineage>
</organism>
<evidence type="ECO:0000313" key="1">
    <source>
        <dbReference type="EMBL" id="CAH2211187.1"/>
    </source>
</evidence>